<evidence type="ECO:0000256" key="3">
    <source>
        <dbReference type="ARBA" id="ARBA00022525"/>
    </source>
</evidence>
<comment type="subcellular location">
    <subcellularLocation>
        <location evidence="1">Secreted</location>
    </subcellularLocation>
</comment>
<name>A0A975FL55_9MICO</name>
<proteinExistence type="inferred from homology"/>
<dbReference type="Proteomes" id="UP000671914">
    <property type="component" value="Chromosome"/>
</dbReference>
<reference evidence="17" key="1">
    <citation type="submission" date="2021-03" db="EMBL/GenBank/DDBJ databases">
        <title>Agromyces archimandritus sp. nov., isolated from the cockroach Archimandrita tessellata.</title>
        <authorList>
            <person name="Guzman J."/>
            <person name="Ortuzar M."/>
            <person name="Poehlein A."/>
            <person name="Daniel R."/>
            <person name="Trujillo M."/>
            <person name="Vilcinskas A."/>
        </authorList>
    </citation>
    <scope>NUCLEOTIDE SEQUENCE</scope>
    <source>
        <strain evidence="17">G127AT</strain>
    </source>
</reference>
<keyword evidence="5" id="KW-0732">Signal</keyword>
<feature type="domain" description="Peptidase S8/S53" evidence="13">
    <location>
        <begin position="188"/>
        <end position="675"/>
    </location>
</feature>
<dbReference type="AlphaFoldDB" id="A0A975FL55"/>
<evidence type="ECO:0000256" key="8">
    <source>
        <dbReference type="ARBA" id="ARBA00023180"/>
    </source>
</evidence>
<dbReference type="Pfam" id="PF00082">
    <property type="entry name" value="Peptidase_S8"/>
    <property type="match status" value="1"/>
</dbReference>
<keyword evidence="4 10" id="KW-0645">Protease</keyword>
<feature type="domain" description="Subtilisin-like protease fibronectin type-III" evidence="16">
    <location>
        <begin position="718"/>
        <end position="811"/>
    </location>
</feature>
<dbReference type="Gene3D" id="2.60.40.2310">
    <property type="match status" value="1"/>
</dbReference>
<dbReference type="GO" id="GO:0004252">
    <property type="term" value="F:serine-type endopeptidase activity"/>
    <property type="evidence" value="ECO:0007669"/>
    <property type="project" value="UniProtKB-UniRule"/>
</dbReference>
<dbReference type="InterPro" id="IPR034197">
    <property type="entry name" value="Peptidases_S8_3"/>
</dbReference>
<keyword evidence="7 10" id="KW-0720">Serine protease</keyword>
<dbReference type="CDD" id="cd04852">
    <property type="entry name" value="Peptidases_S8_3"/>
    <property type="match status" value="1"/>
</dbReference>
<dbReference type="InterPro" id="IPR000209">
    <property type="entry name" value="Peptidase_S8/S53_dom"/>
</dbReference>
<dbReference type="SUPFAM" id="SSF52743">
    <property type="entry name" value="Subtilisin-like"/>
    <property type="match status" value="1"/>
</dbReference>
<keyword evidence="8" id="KW-0325">Glycoprotein</keyword>
<dbReference type="InterPro" id="IPR003137">
    <property type="entry name" value="PA_domain"/>
</dbReference>
<dbReference type="InterPro" id="IPR010259">
    <property type="entry name" value="S8pro/Inhibitor_I9"/>
</dbReference>
<dbReference type="Pfam" id="PF02225">
    <property type="entry name" value="PA"/>
    <property type="match status" value="1"/>
</dbReference>
<dbReference type="InterPro" id="IPR013783">
    <property type="entry name" value="Ig-like_fold"/>
</dbReference>
<dbReference type="PROSITE" id="PS00138">
    <property type="entry name" value="SUBTILASE_SER"/>
    <property type="match status" value="1"/>
</dbReference>
<dbReference type="SUPFAM" id="SSF52025">
    <property type="entry name" value="PA domain"/>
    <property type="match status" value="1"/>
</dbReference>
<feature type="active site" description="Charge relay system" evidence="9 10">
    <location>
        <position position="197"/>
    </location>
</feature>
<dbReference type="InterPro" id="IPR023827">
    <property type="entry name" value="Peptidase_S8_Asp-AS"/>
</dbReference>
<dbReference type="Pfam" id="PF05922">
    <property type="entry name" value="Inhibitor_I9"/>
    <property type="match status" value="1"/>
</dbReference>
<evidence type="ECO:0000256" key="1">
    <source>
        <dbReference type="ARBA" id="ARBA00004613"/>
    </source>
</evidence>
<feature type="active site" description="Charge relay system" evidence="9 10">
    <location>
        <position position="622"/>
    </location>
</feature>
<dbReference type="PROSITE" id="PS00136">
    <property type="entry name" value="SUBTILASE_ASP"/>
    <property type="match status" value="1"/>
</dbReference>
<feature type="active site" description="Charge relay system" evidence="9 10">
    <location>
        <position position="288"/>
    </location>
</feature>
<comment type="similarity">
    <text evidence="2 10 11">Belongs to the peptidase S8 family.</text>
</comment>
<dbReference type="Pfam" id="PF17766">
    <property type="entry name" value="fn3_6"/>
    <property type="match status" value="1"/>
</dbReference>
<dbReference type="InterPro" id="IPR041469">
    <property type="entry name" value="Subtilisin-like_FN3"/>
</dbReference>
<keyword evidence="3" id="KW-0964">Secreted</keyword>
<dbReference type="InterPro" id="IPR015500">
    <property type="entry name" value="Peptidase_S8_subtilisin-rel"/>
</dbReference>
<sequence>MEAFVNTFRRGRPGAAGLHGIAAATLSGAVFVSAAVVGFAAPASAEEAAPAAAVDFADGRYIVVLDEQPAAVYEGGVAGFEATAPAPEEQLDAQAAPVEKYTDYLAAQQEDVAGAVGADVSASYTLTLNAFAANLDAEQAAGLARDKRVQTLVPDELLHTTATPSTEFLGLEGEGGVWESIGGVEQAGEGVVVGVLDTGIAPENPSFAGEPLGTEPGADPYLDGDSIVFEKADGNTFTGVCVEGEQFAADDCSTKIVGARYFVDGFGEDRLGGVELGEYVSPRDGDGHGSHTASTAAGNNGVPAAISGVDYGTISGVAPAAKVAMYKVCWTGPDPTVTTDDGCSMTDILAAIDAAVSDGVDVINYSIGGGGATSTIELSDQAYFNAAAAGVFVSASAGNDGPTASTVDNAAPWITTVAASTIPSYEATATFGDGTAVAGASITVDRTLEEPLSGELVRADLAKLDTFEDAADALLCAPGSLDPAKATGKIVLCERGVYDRVAKSAEVARAGGIGTLLVNSTPGSIDTDEHSVPTIHLEDRYWDVAYAYAATEGATATFTPDNTTDYTPPTPQVAGFSSRGPIVVDGSNLLKPDIAAPGVAILADGPNAEGAEPTFMFASGTSMAAPHIAGLAALYLGERPNATPAEIKSAMMTTAGDTVDGDGARVTDPFAQGAGQVDPTRFFDAGLLYLNGPEDWARYVQGIDPTTFPELEPITGTELNLASIAIGSLTAPQTVTRTVTSTAAGDYTVSVEGLEGIEATVTPSTLSFGAAGETASYQVSFERTTAAVDAYATGSLTWADGTHTVRSPIVVQPVALSAPDAVSGEGVDGQVAVEVVPGSDGEIPLATSGLTAGTLHPNPDDPEAGDSGSGTAGDEFRYDVTIGEGVEFARFDLDAADDTSDLDLFVYRLNAAGQAVALYQSATASADERVDLPAPPAATYAVFVDVYSGATAWDFTTFEVTPGAGEGSFQTDPAALTTTQGEPVSYTANWSGLTPETDYLGIVHYGDTGRSTLVEVASGAAAEPGAPVNTVAPAIEGTPAVGSKLTATPGQWTPEGLSFAYQWKADGVDIPGAKQAKLQVTKKLAGASLSVVVTASAEGLPSASAESAAVVIAHTAKLDLKLSTPIAFSWNTVKATVSLSSSGDVAGQQVTVSVNGTEVPVVVDAKGKASVKLPKLGSGLHGVTASFAGTDTVAAAKSHTKYLLVLF</sequence>
<dbReference type="InterPro" id="IPR046450">
    <property type="entry name" value="PA_dom_sf"/>
</dbReference>
<protein>
    <submittedName>
        <fullName evidence="17">S8 family serine peptidase</fullName>
    </submittedName>
</protein>
<evidence type="ECO:0000313" key="17">
    <source>
        <dbReference type="EMBL" id="QTX03927.1"/>
    </source>
</evidence>
<feature type="domain" description="PA" evidence="14">
    <location>
        <begin position="472"/>
        <end position="537"/>
    </location>
</feature>
<dbReference type="Gene3D" id="3.40.50.200">
    <property type="entry name" value="Peptidase S8/S53 domain"/>
    <property type="match status" value="1"/>
</dbReference>
<dbReference type="Gene3D" id="2.60.40.10">
    <property type="entry name" value="Immunoglobulins"/>
    <property type="match status" value="1"/>
</dbReference>
<dbReference type="Gene3D" id="2.60.120.380">
    <property type="match status" value="1"/>
</dbReference>
<organism evidence="17 18">
    <name type="scientific">Agromyces archimandritae</name>
    <dbReference type="NCBI Taxonomy" id="2781962"/>
    <lineage>
        <taxon>Bacteria</taxon>
        <taxon>Bacillati</taxon>
        <taxon>Actinomycetota</taxon>
        <taxon>Actinomycetes</taxon>
        <taxon>Micrococcales</taxon>
        <taxon>Microbacteriaceae</taxon>
        <taxon>Agromyces</taxon>
    </lineage>
</organism>
<dbReference type="KEGG" id="aarc:G127AT_11500"/>
<dbReference type="GO" id="GO:0006508">
    <property type="term" value="P:proteolysis"/>
    <property type="evidence" value="ECO:0007669"/>
    <property type="project" value="UniProtKB-KW"/>
</dbReference>
<dbReference type="Gene3D" id="2.60.40.2700">
    <property type="match status" value="1"/>
</dbReference>
<evidence type="ECO:0000256" key="5">
    <source>
        <dbReference type="ARBA" id="ARBA00022729"/>
    </source>
</evidence>
<evidence type="ECO:0000256" key="10">
    <source>
        <dbReference type="PROSITE-ProRule" id="PRU01240"/>
    </source>
</evidence>
<gene>
    <name evidence="17" type="ORF">G127AT_11500</name>
</gene>
<evidence type="ECO:0000256" key="4">
    <source>
        <dbReference type="ARBA" id="ARBA00022670"/>
    </source>
</evidence>
<dbReference type="GO" id="GO:0005576">
    <property type="term" value="C:extracellular region"/>
    <property type="evidence" value="ECO:0007669"/>
    <property type="project" value="UniProtKB-SubCell"/>
</dbReference>
<evidence type="ECO:0000259" key="13">
    <source>
        <dbReference type="Pfam" id="PF00082"/>
    </source>
</evidence>
<dbReference type="PROSITE" id="PS51892">
    <property type="entry name" value="SUBTILASE"/>
    <property type="match status" value="1"/>
</dbReference>
<dbReference type="GO" id="GO:0005975">
    <property type="term" value="P:carbohydrate metabolic process"/>
    <property type="evidence" value="ECO:0007669"/>
    <property type="project" value="UniProtKB-ARBA"/>
</dbReference>
<evidence type="ECO:0000256" key="6">
    <source>
        <dbReference type="ARBA" id="ARBA00022801"/>
    </source>
</evidence>
<evidence type="ECO:0000313" key="18">
    <source>
        <dbReference type="Proteomes" id="UP000671914"/>
    </source>
</evidence>
<dbReference type="CDD" id="cd02120">
    <property type="entry name" value="PA_subtilisin_like"/>
    <property type="match status" value="1"/>
</dbReference>
<keyword evidence="18" id="KW-1185">Reference proteome</keyword>
<evidence type="ECO:0000256" key="9">
    <source>
        <dbReference type="PIRSR" id="PIRSR615500-1"/>
    </source>
</evidence>
<evidence type="ECO:0000256" key="2">
    <source>
        <dbReference type="ARBA" id="ARBA00011073"/>
    </source>
</evidence>
<dbReference type="InterPro" id="IPR045051">
    <property type="entry name" value="SBT"/>
</dbReference>
<dbReference type="Gene3D" id="3.50.30.30">
    <property type="match status" value="1"/>
</dbReference>
<dbReference type="InterPro" id="IPR023828">
    <property type="entry name" value="Peptidase_S8_Ser-AS"/>
</dbReference>
<evidence type="ECO:0000256" key="7">
    <source>
        <dbReference type="ARBA" id="ARBA00022825"/>
    </source>
</evidence>
<evidence type="ECO:0000256" key="12">
    <source>
        <dbReference type="SAM" id="MobiDB-lite"/>
    </source>
</evidence>
<dbReference type="PANTHER" id="PTHR10795">
    <property type="entry name" value="PROPROTEIN CONVERTASE SUBTILISIN/KEXIN"/>
    <property type="match status" value="1"/>
</dbReference>
<keyword evidence="6 10" id="KW-0378">Hydrolase</keyword>
<evidence type="ECO:0000259" key="14">
    <source>
        <dbReference type="Pfam" id="PF02225"/>
    </source>
</evidence>
<feature type="domain" description="Inhibitor I9" evidence="15">
    <location>
        <begin position="60"/>
        <end position="160"/>
    </location>
</feature>
<feature type="region of interest" description="Disordered" evidence="12">
    <location>
        <begin position="844"/>
        <end position="875"/>
    </location>
</feature>
<dbReference type="InterPro" id="IPR036852">
    <property type="entry name" value="Peptidase_S8/S53_dom_sf"/>
</dbReference>
<dbReference type="EMBL" id="CP071696">
    <property type="protein sequence ID" value="QTX03927.1"/>
    <property type="molecule type" value="Genomic_DNA"/>
</dbReference>
<dbReference type="PRINTS" id="PR00723">
    <property type="entry name" value="SUBTILISIN"/>
</dbReference>
<evidence type="ECO:0000259" key="15">
    <source>
        <dbReference type="Pfam" id="PF05922"/>
    </source>
</evidence>
<accession>A0A975FL55</accession>
<evidence type="ECO:0000256" key="11">
    <source>
        <dbReference type="RuleBase" id="RU003355"/>
    </source>
</evidence>
<evidence type="ECO:0000259" key="16">
    <source>
        <dbReference type="Pfam" id="PF17766"/>
    </source>
</evidence>